<keyword evidence="1" id="KW-1133">Transmembrane helix</keyword>
<evidence type="ECO:0000313" key="2">
    <source>
        <dbReference type="EMBL" id="EUJ27745.1"/>
    </source>
</evidence>
<evidence type="ECO:0000313" key="3">
    <source>
        <dbReference type="Proteomes" id="UP000019251"/>
    </source>
</evidence>
<dbReference type="RefSeq" id="WP_052009195.1">
    <property type="nucleotide sequence ID" value="NZ_AODG01000011.1"/>
</dbReference>
<name>A0A829R7K8_LISGR</name>
<dbReference type="AlphaFoldDB" id="A0A829R7K8"/>
<proteinExistence type="predicted"/>
<gene>
    <name evidence="2" type="ORF">LMUR_09469</name>
</gene>
<accession>A0A829R7K8</accession>
<reference evidence="2 3" key="1">
    <citation type="submission" date="2012-12" db="EMBL/GenBank/DDBJ databases">
        <title>Novel taxa of Listeriaceae from agricultural environments in the United States.</title>
        <authorList>
            <person name="den Bakker H.C."/>
            <person name="Allred A."/>
            <person name="Warchocki S."/>
            <person name="Wright E.M."/>
            <person name="Burrell A."/>
            <person name="Nightingale K.K."/>
            <person name="Kephart D."/>
            <person name="Wiedmann M."/>
        </authorList>
    </citation>
    <scope>NUCLEOTIDE SEQUENCE [LARGE SCALE GENOMIC DNA]</scope>
    <source>
        <strain evidence="2 3">FSL F6-1183</strain>
    </source>
</reference>
<keyword evidence="1" id="KW-0472">Membrane</keyword>
<sequence>MKNIKKHNFKLFVPMILGTIVFTTLIPGLSVYAEQKEKDSSSQEENVVEVSPKDINGKMESEELGTLFETKDDSLIVRHYENPRSMLRASSTHIAKWGKWNYTHIAVSRGVAAGAINTAFYMGIGGSIGMFGIPGWAIGGLLTSAQWTKLGSSPGKAVAKKWDKNKNGWIGFYMRWGYDGAGRKVASEYTTK</sequence>
<evidence type="ECO:0000256" key="1">
    <source>
        <dbReference type="SAM" id="Phobius"/>
    </source>
</evidence>
<keyword evidence="1" id="KW-0812">Transmembrane</keyword>
<feature type="transmembrane region" description="Helical" evidence="1">
    <location>
        <begin position="12"/>
        <end position="33"/>
    </location>
</feature>
<dbReference type="Proteomes" id="UP000019251">
    <property type="component" value="Unassembled WGS sequence"/>
</dbReference>
<protein>
    <submittedName>
        <fullName evidence="2">Uncharacterized protein</fullName>
    </submittedName>
</protein>
<dbReference type="EMBL" id="AODG01000011">
    <property type="protein sequence ID" value="EUJ27745.1"/>
    <property type="molecule type" value="Genomic_DNA"/>
</dbReference>
<organism evidence="2 3">
    <name type="scientific">Listeria grayi FSL F6-1183</name>
    <dbReference type="NCBI Taxonomy" id="1265827"/>
    <lineage>
        <taxon>Bacteria</taxon>
        <taxon>Bacillati</taxon>
        <taxon>Bacillota</taxon>
        <taxon>Bacilli</taxon>
        <taxon>Bacillales</taxon>
        <taxon>Listeriaceae</taxon>
        <taxon>Listeria</taxon>
    </lineage>
</organism>
<comment type="caution">
    <text evidence="2">The sequence shown here is derived from an EMBL/GenBank/DDBJ whole genome shotgun (WGS) entry which is preliminary data.</text>
</comment>